<protein>
    <recommendedName>
        <fullName evidence="4">Nudix hydrolase domain-containing protein</fullName>
    </recommendedName>
</protein>
<feature type="compositionally biased region" description="Low complexity" evidence="3">
    <location>
        <begin position="642"/>
        <end position="656"/>
    </location>
</feature>
<evidence type="ECO:0000259" key="4">
    <source>
        <dbReference type="PROSITE" id="PS51462"/>
    </source>
</evidence>
<dbReference type="HAMAP" id="MF_00376">
    <property type="entry name" value="Dephospho_CoA_kinase"/>
    <property type="match status" value="1"/>
</dbReference>
<keyword evidence="2" id="KW-0067">ATP-binding</keyword>
<dbReference type="PROSITE" id="PS51462">
    <property type="entry name" value="NUDIX"/>
    <property type="match status" value="1"/>
</dbReference>
<dbReference type="AlphaFoldDB" id="A0A5A8CEZ2"/>
<dbReference type="Pfam" id="PF01121">
    <property type="entry name" value="CoaE"/>
    <property type="match status" value="1"/>
</dbReference>
<proteinExistence type="inferred from homology"/>
<dbReference type="Gene3D" id="3.40.50.300">
    <property type="entry name" value="P-loop containing nucleotide triphosphate hydrolases"/>
    <property type="match status" value="1"/>
</dbReference>
<keyword evidence="1" id="KW-0547">Nucleotide-binding</keyword>
<reference evidence="5 6" key="1">
    <citation type="submission" date="2019-07" db="EMBL/GenBank/DDBJ databases">
        <title>Genomes of Cafeteria roenbergensis.</title>
        <authorList>
            <person name="Fischer M.G."/>
            <person name="Hackl T."/>
            <person name="Roman M."/>
        </authorList>
    </citation>
    <scope>NUCLEOTIDE SEQUENCE [LARGE SCALE GENOMIC DNA]</scope>
    <source>
        <strain evidence="5 6">BVI</strain>
    </source>
</reference>
<evidence type="ECO:0000256" key="3">
    <source>
        <dbReference type="SAM" id="MobiDB-lite"/>
    </source>
</evidence>
<dbReference type="GO" id="GO:0015937">
    <property type="term" value="P:coenzyme A biosynthetic process"/>
    <property type="evidence" value="ECO:0007669"/>
    <property type="project" value="InterPro"/>
</dbReference>
<evidence type="ECO:0000313" key="5">
    <source>
        <dbReference type="EMBL" id="KAA0151207.1"/>
    </source>
</evidence>
<dbReference type="SUPFAM" id="SSF52540">
    <property type="entry name" value="P-loop containing nucleoside triphosphate hydrolases"/>
    <property type="match status" value="1"/>
</dbReference>
<dbReference type="InterPro" id="IPR000086">
    <property type="entry name" value="NUDIX_hydrolase_dom"/>
</dbReference>
<dbReference type="NCBIfam" id="TIGR00152">
    <property type="entry name" value="dephospho-CoA kinase"/>
    <property type="match status" value="1"/>
</dbReference>
<dbReference type="PANTHER" id="PTHR10695:SF46">
    <property type="entry name" value="BIFUNCTIONAL COENZYME A SYNTHASE-RELATED"/>
    <property type="match status" value="1"/>
</dbReference>
<sequence>MTATLSRGAAAVSRAVATGLSAEEIALSSDSLRDALDDASEVADAFAAEMAGAVDSGATDEDVERELAAMEEAGAVDAGALGIPGAAAAGASYLLDAPRGDARAAMDPSDALVVVGVTGGIGSGKSALCEALRASGETVIDCDKVWHLLMEPGSDAFEQLKAAFGVGIINAATGKVDRGALGAIVFKDASAVNKLNGIAWPAIAGQLRQLLRSLRARAVREGKRRLVFVEAAVLVAAGWDRAEPALFDEVWAVWAPVELRVRRLARGRGMSAEEARRRIAAQPPLPDVLSRCQVALSNFGSVDALARAGVELAADRAARGRAALWPAAAVGPWLRVVGVPPPRETLDASLRAGAGAGAAAGGSPRSALPSPAGSAAVSPGGAGSAAGSAAAEDGVDVASARAKSAAEAVLLVDGSNADCGSVRRSEMRRGRLWHRATYVFVRRATAATTAGPVGAGPVGRAGTEDRFLVHRRTAWKDYCPGFMDTNSGGVVGADEGGRESEAAARELAEEVGLGPGAGRPGVAPRVLFFKRMESERARVWAAVAEFDAGQAEAAEEAQDKAALPVPPAGMSPEQRAVSWGALAGPTLRLQASEVAAAFWLTAAEVEEAAADPADEWTPDGLRCMWSYLRRRDGASDSDEEAAAPAGQRGAGAAPEASTVGSDEADVERRRTLGWVCVGAMLGIVASRVSW</sequence>
<dbReference type="EMBL" id="VLTN01000028">
    <property type="protein sequence ID" value="KAA0151207.1"/>
    <property type="molecule type" value="Genomic_DNA"/>
</dbReference>
<dbReference type="GO" id="GO:0005524">
    <property type="term" value="F:ATP binding"/>
    <property type="evidence" value="ECO:0007669"/>
    <property type="project" value="UniProtKB-KW"/>
</dbReference>
<feature type="domain" description="Nudix hydrolase" evidence="4">
    <location>
        <begin position="432"/>
        <end position="622"/>
    </location>
</feature>
<dbReference type="PROSITE" id="PS51219">
    <property type="entry name" value="DPCK"/>
    <property type="match status" value="1"/>
</dbReference>
<dbReference type="GO" id="GO:0004140">
    <property type="term" value="F:dephospho-CoA kinase activity"/>
    <property type="evidence" value="ECO:0007669"/>
    <property type="project" value="InterPro"/>
</dbReference>
<accession>A0A5A8CEZ2</accession>
<dbReference type="CDD" id="cd02022">
    <property type="entry name" value="DPCK"/>
    <property type="match status" value="1"/>
</dbReference>
<dbReference type="InterPro" id="IPR001977">
    <property type="entry name" value="Depp_CoAkinase"/>
</dbReference>
<feature type="compositionally biased region" description="Low complexity" evidence="3">
    <location>
        <begin position="361"/>
        <end position="388"/>
    </location>
</feature>
<evidence type="ECO:0000313" key="6">
    <source>
        <dbReference type="Proteomes" id="UP000323011"/>
    </source>
</evidence>
<gene>
    <name evidence="5" type="ORF">FNF29_04683</name>
</gene>
<evidence type="ECO:0000256" key="2">
    <source>
        <dbReference type="ARBA" id="ARBA00022840"/>
    </source>
</evidence>
<keyword evidence="6" id="KW-1185">Reference proteome</keyword>
<dbReference type="Gene3D" id="3.90.79.10">
    <property type="entry name" value="Nucleoside Triphosphate Pyrophosphohydrolase"/>
    <property type="match status" value="1"/>
</dbReference>
<dbReference type="PANTHER" id="PTHR10695">
    <property type="entry name" value="DEPHOSPHO-COA KINASE-RELATED"/>
    <property type="match status" value="1"/>
</dbReference>
<feature type="region of interest" description="Disordered" evidence="3">
    <location>
        <begin position="354"/>
        <end position="388"/>
    </location>
</feature>
<comment type="caution">
    <text evidence="5">The sequence shown here is derived from an EMBL/GenBank/DDBJ whole genome shotgun (WGS) entry which is preliminary data.</text>
</comment>
<dbReference type="InterPro" id="IPR027417">
    <property type="entry name" value="P-loop_NTPase"/>
</dbReference>
<name>A0A5A8CEZ2_CAFRO</name>
<organism evidence="5 6">
    <name type="scientific">Cafeteria roenbergensis</name>
    <name type="common">Marine flagellate</name>
    <dbReference type="NCBI Taxonomy" id="33653"/>
    <lineage>
        <taxon>Eukaryota</taxon>
        <taxon>Sar</taxon>
        <taxon>Stramenopiles</taxon>
        <taxon>Bigyra</taxon>
        <taxon>Opalozoa</taxon>
        <taxon>Bicosoecida</taxon>
        <taxon>Cafeteriaceae</taxon>
        <taxon>Cafeteria</taxon>
    </lineage>
</organism>
<dbReference type="SUPFAM" id="SSF55811">
    <property type="entry name" value="Nudix"/>
    <property type="match status" value="1"/>
</dbReference>
<evidence type="ECO:0000256" key="1">
    <source>
        <dbReference type="ARBA" id="ARBA00022741"/>
    </source>
</evidence>
<feature type="region of interest" description="Disordered" evidence="3">
    <location>
        <begin position="635"/>
        <end position="664"/>
    </location>
</feature>
<dbReference type="Proteomes" id="UP000323011">
    <property type="component" value="Unassembled WGS sequence"/>
</dbReference>
<dbReference type="InterPro" id="IPR015797">
    <property type="entry name" value="NUDIX_hydrolase-like_dom_sf"/>
</dbReference>